<accession>A0A9D3MYE1</accession>
<name>A0A9D3MYE1_ANGAN</name>
<keyword evidence="1" id="KW-0812">Transmembrane</keyword>
<reference evidence="2" key="1">
    <citation type="submission" date="2021-01" db="EMBL/GenBank/DDBJ databases">
        <title>A chromosome-scale assembly of European eel, Anguilla anguilla.</title>
        <authorList>
            <person name="Henkel C."/>
            <person name="Jong-Raadsen S.A."/>
            <person name="Dufour S."/>
            <person name="Weltzien F.-A."/>
            <person name="Palstra A.P."/>
            <person name="Pelster B."/>
            <person name="Spaink H.P."/>
            <person name="Van Den Thillart G.E."/>
            <person name="Jansen H."/>
            <person name="Zahm M."/>
            <person name="Klopp C."/>
            <person name="Cedric C."/>
            <person name="Louis A."/>
            <person name="Berthelot C."/>
            <person name="Parey E."/>
            <person name="Roest Crollius H."/>
            <person name="Montfort J."/>
            <person name="Robinson-Rechavi M."/>
            <person name="Bucao C."/>
            <person name="Bouchez O."/>
            <person name="Gislard M."/>
            <person name="Lluch J."/>
            <person name="Milhes M."/>
            <person name="Lampietro C."/>
            <person name="Lopez Roques C."/>
            <person name="Donnadieu C."/>
            <person name="Braasch I."/>
            <person name="Desvignes T."/>
            <person name="Postlethwait J."/>
            <person name="Bobe J."/>
            <person name="Guiguen Y."/>
            <person name="Dirks R."/>
        </authorList>
    </citation>
    <scope>NUCLEOTIDE SEQUENCE</scope>
    <source>
        <strain evidence="2">Tag_6206</strain>
        <tissue evidence="2">Liver</tissue>
    </source>
</reference>
<evidence type="ECO:0000313" key="2">
    <source>
        <dbReference type="EMBL" id="KAG5855595.1"/>
    </source>
</evidence>
<gene>
    <name evidence="2" type="ORF">ANANG_G00050730</name>
</gene>
<comment type="caution">
    <text evidence="2">The sequence shown here is derived from an EMBL/GenBank/DDBJ whole genome shotgun (WGS) entry which is preliminary data.</text>
</comment>
<proteinExistence type="predicted"/>
<evidence type="ECO:0000313" key="3">
    <source>
        <dbReference type="Proteomes" id="UP001044222"/>
    </source>
</evidence>
<dbReference type="EMBL" id="JAFIRN010000002">
    <property type="protein sequence ID" value="KAG5855595.1"/>
    <property type="molecule type" value="Genomic_DNA"/>
</dbReference>
<feature type="transmembrane region" description="Helical" evidence="1">
    <location>
        <begin position="41"/>
        <end position="59"/>
    </location>
</feature>
<sequence length="80" mass="9432">MGLRRFWNNYKYPNHLRGNSRCEGCQWAAVMKNSGWLRKNWLWVAGSAFISIHIGTWLMQKALKSSVRSETQMKQRSVED</sequence>
<dbReference type="Proteomes" id="UP001044222">
    <property type="component" value="Unassembled WGS sequence"/>
</dbReference>
<keyword evidence="1" id="KW-0472">Membrane</keyword>
<protein>
    <submittedName>
        <fullName evidence="2">Uncharacterized protein</fullName>
    </submittedName>
</protein>
<dbReference type="AlphaFoldDB" id="A0A9D3MYE1"/>
<keyword evidence="3" id="KW-1185">Reference proteome</keyword>
<evidence type="ECO:0000256" key="1">
    <source>
        <dbReference type="SAM" id="Phobius"/>
    </source>
</evidence>
<keyword evidence="1" id="KW-1133">Transmembrane helix</keyword>
<organism evidence="2 3">
    <name type="scientific">Anguilla anguilla</name>
    <name type="common">European freshwater eel</name>
    <name type="synonym">Muraena anguilla</name>
    <dbReference type="NCBI Taxonomy" id="7936"/>
    <lineage>
        <taxon>Eukaryota</taxon>
        <taxon>Metazoa</taxon>
        <taxon>Chordata</taxon>
        <taxon>Craniata</taxon>
        <taxon>Vertebrata</taxon>
        <taxon>Euteleostomi</taxon>
        <taxon>Actinopterygii</taxon>
        <taxon>Neopterygii</taxon>
        <taxon>Teleostei</taxon>
        <taxon>Anguilliformes</taxon>
        <taxon>Anguillidae</taxon>
        <taxon>Anguilla</taxon>
    </lineage>
</organism>